<keyword evidence="6" id="KW-0862">Zinc</keyword>
<keyword evidence="4" id="KW-0479">Metal-binding</keyword>
<keyword evidence="8" id="KW-0804">Transcription</keyword>
<proteinExistence type="predicted"/>
<dbReference type="PANTHER" id="PTHR46077">
    <property type="entry name" value="E3 UBIQUITIN-PROTEIN LIGASE TOPORS"/>
    <property type="match status" value="1"/>
</dbReference>
<dbReference type="SUPFAM" id="SSF57850">
    <property type="entry name" value="RING/U-box"/>
    <property type="match status" value="1"/>
</dbReference>
<dbReference type="GO" id="GO:0006513">
    <property type="term" value="P:protein monoubiquitination"/>
    <property type="evidence" value="ECO:0007669"/>
    <property type="project" value="TreeGrafter"/>
</dbReference>
<evidence type="ECO:0000256" key="4">
    <source>
        <dbReference type="ARBA" id="ARBA00022723"/>
    </source>
</evidence>
<evidence type="ECO:0000256" key="9">
    <source>
        <dbReference type="PROSITE-ProRule" id="PRU00175"/>
    </source>
</evidence>
<dbReference type="PANTHER" id="PTHR46077:SF1">
    <property type="entry name" value="TOP1 BINDING ARGININE_SERINE RICH PROTEIN, E3 UBIQUITIN LIGASE"/>
    <property type="match status" value="1"/>
</dbReference>
<dbReference type="Proteomes" id="UP000694555">
    <property type="component" value="Unplaced"/>
</dbReference>
<dbReference type="AlphaFoldDB" id="A0A8B9YYS9"/>
<evidence type="ECO:0000259" key="10">
    <source>
        <dbReference type="PROSITE" id="PS50089"/>
    </source>
</evidence>
<dbReference type="PROSITE" id="PS00518">
    <property type="entry name" value="ZF_RING_1"/>
    <property type="match status" value="1"/>
</dbReference>
<organism evidence="11 12">
    <name type="scientific">Buteo japonicus</name>
    <dbReference type="NCBI Taxonomy" id="224669"/>
    <lineage>
        <taxon>Eukaryota</taxon>
        <taxon>Metazoa</taxon>
        <taxon>Chordata</taxon>
        <taxon>Craniata</taxon>
        <taxon>Vertebrata</taxon>
        <taxon>Euteleostomi</taxon>
        <taxon>Archelosauria</taxon>
        <taxon>Archosauria</taxon>
        <taxon>Dinosauria</taxon>
        <taxon>Saurischia</taxon>
        <taxon>Theropoda</taxon>
        <taxon>Coelurosauria</taxon>
        <taxon>Aves</taxon>
        <taxon>Neognathae</taxon>
        <taxon>Neoaves</taxon>
        <taxon>Telluraves</taxon>
        <taxon>Accipitrimorphae</taxon>
        <taxon>Accipitriformes</taxon>
        <taxon>Accipitridae</taxon>
        <taxon>Accipitrinae</taxon>
        <taxon>Buteo</taxon>
    </lineage>
</organism>
<evidence type="ECO:0000256" key="7">
    <source>
        <dbReference type="ARBA" id="ARBA00023015"/>
    </source>
</evidence>
<keyword evidence="5 9" id="KW-0863">Zinc-finger</keyword>
<accession>A0A8B9YYS9</accession>
<protein>
    <recommendedName>
        <fullName evidence="2">RING-type E3 ubiquitin transferase</fullName>
        <ecNumber evidence="2">2.3.2.27</ecNumber>
    </recommendedName>
</protein>
<dbReference type="InterPro" id="IPR017907">
    <property type="entry name" value="Znf_RING_CS"/>
</dbReference>
<dbReference type="GO" id="GO:0008270">
    <property type="term" value="F:zinc ion binding"/>
    <property type="evidence" value="ECO:0007669"/>
    <property type="project" value="UniProtKB-KW"/>
</dbReference>
<dbReference type="SMART" id="SM00184">
    <property type="entry name" value="RING"/>
    <property type="match status" value="1"/>
</dbReference>
<dbReference type="InterPro" id="IPR001841">
    <property type="entry name" value="Znf_RING"/>
</dbReference>
<name>A0A8B9YYS9_9AVES</name>
<dbReference type="Gene3D" id="3.30.40.10">
    <property type="entry name" value="Zinc/RING finger domain, C3HC4 (zinc finger)"/>
    <property type="match status" value="1"/>
</dbReference>
<evidence type="ECO:0000256" key="5">
    <source>
        <dbReference type="ARBA" id="ARBA00022771"/>
    </source>
</evidence>
<reference evidence="11" key="1">
    <citation type="submission" date="2025-08" db="UniProtKB">
        <authorList>
            <consortium name="Ensembl"/>
        </authorList>
    </citation>
    <scope>IDENTIFICATION</scope>
</reference>
<feature type="domain" description="RING-type" evidence="10">
    <location>
        <begin position="16"/>
        <end position="55"/>
    </location>
</feature>
<evidence type="ECO:0000313" key="11">
    <source>
        <dbReference type="Ensembl" id="ENSBJAP00000000837.1"/>
    </source>
</evidence>
<dbReference type="InterPro" id="IPR013083">
    <property type="entry name" value="Znf_RING/FYVE/PHD"/>
</dbReference>
<sequence length="78" mass="9223">MDSHMESMATELENHCPICLDSWEEASYMMPCLHQFCYTCILRWAESKPDCPLCKGREGMHQKEQETGEFHLLQLLHY</sequence>
<evidence type="ECO:0000256" key="2">
    <source>
        <dbReference type="ARBA" id="ARBA00012483"/>
    </source>
</evidence>
<dbReference type="Pfam" id="PF13923">
    <property type="entry name" value="zf-C3HC4_2"/>
    <property type="match status" value="1"/>
</dbReference>
<keyword evidence="3" id="KW-0808">Transferase</keyword>
<dbReference type="EC" id="2.3.2.27" evidence="2"/>
<evidence type="ECO:0000256" key="3">
    <source>
        <dbReference type="ARBA" id="ARBA00022679"/>
    </source>
</evidence>
<dbReference type="Ensembl" id="ENSBJAT00000000860.1">
    <property type="protein sequence ID" value="ENSBJAP00000000837.1"/>
    <property type="gene ID" value="ENSBJAG00000000682.1"/>
</dbReference>
<dbReference type="PROSITE" id="PS50089">
    <property type="entry name" value="ZF_RING_2"/>
    <property type="match status" value="1"/>
</dbReference>
<dbReference type="GO" id="GO:0000209">
    <property type="term" value="P:protein polyubiquitination"/>
    <property type="evidence" value="ECO:0007669"/>
    <property type="project" value="TreeGrafter"/>
</dbReference>
<keyword evidence="7" id="KW-0805">Transcription regulation</keyword>
<dbReference type="GO" id="GO:0061630">
    <property type="term" value="F:ubiquitin protein ligase activity"/>
    <property type="evidence" value="ECO:0007669"/>
    <property type="project" value="UniProtKB-EC"/>
</dbReference>
<evidence type="ECO:0000256" key="6">
    <source>
        <dbReference type="ARBA" id="ARBA00022833"/>
    </source>
</evidence>
<reference evidence="11" key="2">
    <citation type="submission" date="2025-09" db="UniProtKB">
        <authorList>
            <consortium name="Ensembl"/>
        </authorList>
    </citation>
    <scope>IDENTIFICATION</scope>
</reference>
<evidence type="ECO:0000256" key="8">
    <source>
        <dbReference type="ARBA" id="ARBA00023163"/>
    </source>
</evidence>
<evidence type="ECO:0000256" key="1">
    <source>
        <dbReference type="ARBA" id="ARBA00000900"/>
    </source>
</evidence>
<keyword evidence="12" id="KW-1185">Reference proteome</keyword>
<evidence type="ECO:0000313" key="12">
    <source>
        <dbReference type="Proteomes" id="UP000694555"/>
    </source>
</evidence>
<comment type="catalytic activity">
    <reaction evidence="1">
        <text>S-ubiquitinyl-[E2 ubiquitin-conjugating enzyme]-L-cysteine + [acceptor protein]-L-lysine = [E2 ubiquitin-conjugating enzyme]-L-cysteine + N(6)-ubiquitinyl-[acceptor protein]-L-lysine.</text>
        <dbReference type="EC" id="2.3.2.27"/>
    </reaction>
</comment>